<feature type="transmembrane region" description="Helical" evidence="1">
    <location>
        <begin position="54"/>
        <end position="71"/>
    </location>
</feature>
<gene>
    <name evidence="2" type="ORF">M6B38_419635</name>
</gene>
<reference evidence="2" key="2">
    <citation type="submission" date="2023-04" db="EMBL/GenBank/DDBJ databases">
        <authorList>
            <person name="Bruccoleri R.E."/>
            <person name="Oakeley E.J."/>
            <person name="Faust A.-M."/>
            <person name="Dessus-Babus S."/>
            <person name="Altorfer M."/>
            <person name="Burckhardt D."/>
            <person name="Oertli M."/>
            <person name="Naumann U."/>
            <person name="Petersen F."/>
            <person name="Wong J."/>
        </authorList>
    </citation>
    <scope>NUCLEOTIDE SEQUENCE</scope>
    <source>
        <strain evidence="2">GSM-AAB239-AS_SAM_17_03QT</strain>
        <tissue evidence="2">Leaf</tissue>
    </source>
</reference>
<keyword evidence="1" id="KW-1133">Transmembrane helix</keyword>
<proteinExistence type="predicted"/>
<reference evidence="2" key="1">
    <citation type="journal article" date="2023" name="GigaByte">
        <title>Genome assembly of the bearded iris, Iris pallida Lam.</title>
        <authorList>
            <person name="Bruccoleri R.E."/>
            <person name="Oakeley E.J."/>
            <person name="Faust A.M.E."/>
            <person name="Altorfer M."/>
            <person name="Dessus-Babus S."/>
            <person name="Burckhardt D."/>
            <person name="Oertli M."/>
            <person name="Naumann U."/>
            <person name="Petersen F."/>
            <person name="Wong J."/>
        </authorList>
    </citation>
    <scope>NUCLEOTIDE SEQUENCE</scope>
    <source>
        <strain evidence="2">GSM-AAB239-AS_SAM_17_03QT</strain>
    </source>
</reference>
<accession>A0AAX6FHF8</accession>
<evidence type="ECO:0000313" key="3">
    <source>
        <dbReference type="Proteomes" id="UP001140949"/>
    </source>
</evidence>
<dbReference type="Proteomes" id="UP001140949">
    <property type="component" value="Unassembled WGS sequence"/>
</dbReference>
<keyword evidence="1" id="KW-0472">Membrane</keyword>
<comment type="caution">
    <text evidence="2">The sequence shown here is derived from an EMBL/GenBank/DDBJ whole genome shotgun (WGS) entry which is preliminary data.</text>
</comment>
<dbReference type="EMBL" id="JANAVB010028408">
    <property type="protein sequence ID" value="KAJ6815810.1"/>
    <property type="molecule type" value="Genomic_DNA"/>
</dbReference>
<name>A0AAX6FHF8_IRIPA</name>
<feature type="transmembrane region" description="Helical" evidence="1">
    <location>
        <begin position="23"/>
        <end position="48"/>
    </location>
</feature>
<protein>
    <submittedName>
        <fullName evidence="2">Uncharacterized protein</fullName>
    </submittedName>
</protein>
<keyword evidence="3" id="KW-1185">Reference proteome</keyword>
<evidence type="ECO:0000256" key="1">
    <source>
        <dbReference type="SAM" id="Phobius"/>
    </source>
</evidence>
<dbReference type="AlphaFoldDB" id="A0AAX6FHF8"/>
<keyword evidence="1" id="KW-0812">Transmembrane</keyword>
<evidence type="ECO:0000313" key="2">
    <source>
        <dbReference type="EMBL" id="KAJ6815810.1"/>
    </source>
</evidence>
<organism evidence="2 3">
    <name type="scientific">Iris pallida</name>
    <name type="common">Sweet iris</name>
    <dbReference type="NCBI Taxonomy" id="29817"/>
    <lineage>
        <taxon>Eukaryota</taxon>
        <taxon>Viridiplantae</taxon>
        <taxon>Streptophyta</taxon>
        <taxon>Embryophyta</taxon>
        <taxon>Tracheophyta</taxon>
        <taxon>Spermatophyta</taxon>
        <taxon>Magnoliopsida</taxon>
        <taxon>Liliopsida</taxon>
        <taxon>Asparagales</taxon>
        <taxon>Iridaceae</taxon>
        <taxon>Iridoideae</taxon>
        <taxon>Irideae</taxon>
        <taxon>Iris</taxon>
    </lineage>
</organism>
<sequence>MAGLGEFEEIKFKLVNRFSIDELVCIHILLIILLYNCSIIFHCLIWFILCWVSFGSTMVCCSCICFLLSELQM</sequence>